<keyword evidence="2" id="KW-1185">Reference proteome</keyword>
<gene>
    <name evidence="1" type="ORF">BDN72DRAFT_122960</name>
</gene>
<evidence type="ECO:0000313" key="2">
    <source>
        <dbReference type="Proteomes" id="UP000308600"/>
    </source>
</evidence>
<reference evidence="1 2" key="1">
    <citation type="journal article" date="2019" name="Nat. Ecol. Evol.">
        <title>Megaphylogeny resolves global patterns of mushroom evolution.</title>
        <authorList>
            <person name="Varga T."/>
            <person name="Krizsan K."/>
            <person name="Foldi C."/>
            <person name="Dima B."/>
            <person name="Sanchez-Garcia M."/>
            <person name="Sanchez-Ramirez S."/>
            <person name="Szollosi G.J."/>
            <person name="Szarkandi J.G."/>
            <person name="Papp V."/>
            <person name="Albert L."/>
            <person name="Andreopoulos W."/>
            <person name="Angelini C."/>
            <person name="Antonin V."/>
            <person name="Barry K.W."/>
            <person name="Bougher N.L."/>
            <person name="Buchanan P."/>
            <person name="Buyck B."/>
            <person name="Bense V."/>
            <person name="Catcheside P."/>
            <person name="Chovatia M."/>
            <person name="Cooper J."/>
            <person name="Damon W."/>
            <person name="Desjardin D."/>
            <person name="Finy P."/>
            <person name="Geml J."/>
            <person name="Haridas S."/>
            <person name="Hughes K."/>
            <person name="Justo A."/>
            <person name="Karasinski D."/>
            <person name="Kautmanova I."/>
            <person name="Kiss B."/>
            <person name="Kocsube S."/>
            <person name="Kotiranta H."/>
            <person name="LaButti K.M."/>
            <person name="Lechner B.E."/>
            <person name="Liimatainen K."/>
            <person name="Lipzen A."/>
            <person name="Lukacs Z."/>
            <person name="Mihaltcheva S."/>
            <person name="Morgado L.N."/>
            <person name="Niskanen T."/>
            <person name="Noordeloos M.E."/>
            <person name="Ohm R.A."/>
            <person name="Ortiz-Santana B."/>
            <person name="Ovrebo C."/>
            <person name="Racz N."/>
            <person name="Riley R."/>
            <person name="Savchenko A."/>
            <person name="Shiryaev A."/>
            <person name="Soop K."/>
            <person name="Spirin V."/>
            <person name="Szebenyi C."/>
            <person name="Tomsovsky M."/>
            <person name="Tulloss R.E."/>
            <person name="Uehling J."/>
            <person name="Grigoriev I.V."/>
            <person name="Vagvolgyi C."/>
            <person name="Papp T."/>
            <person name="Martin F.M."/>
            <person name="Miettinen O."/>
            <person name="Hibbett D.S."/>
            <person name="Nagy L.G."/>
        </authorList>
    </citation>
    <scope>NUCLEOTIDE SEQUENCE [LARGE SCALE GENOMIC DNA]</scope>
    <source>
        <strain evidence="1 2">NL-1719</strain>
    </source>
</reference>
<protein>
    <submittedName>
        <fullName evidence="1">Uncharacterized protein</fullName>
    </submittedName>
</protein>
<accession>A0ACD3B8A2</accession>
<organism evidence="1 2">
    <name type="scientific">Pluteus cervinus</name>
    <dbReference type="NCBI Taxonomy" id="181527"/>
    <lineage>
        <taxon>Eukaryota</taxon>
        <taxon>Fungi</taxon>
        <taxon>Dikarya</taxon>
        <taxon>Basidiomycota</taxon>
        <taxon>Agaricomycotina</taxon>
        <taxon>Agaricomycetes</taxon>
        <taxon>Agaricomycetidae</taxon>
        <taxon>Agaricales</taxon>
        <taxon>Pluteineae</taxon>
        <taxon>Pluteaceae</taxon>
        <taxon>Pluteus</taxon>
    </lineage>
</organism>
<dbReference type="Proteomes" id="UP000308600">
    <property type="component" value="Unassembled WGS sequence"/>
</dbReference>
<name>A0ACD3B8A2_9AGAR</name>
<sequence>MHAARVLLLHDQQRDISLSYAFRHITIPNLSSPLYIFLLIFTFHTRTSIWISSHDFFHGRTPLAMCNYNFSSLCHGSISLIFLINRFALIPNAFTYLPLHVSQSIVLHCIAIISLELGCF</sequence>
<evidence type="ECO:0000313" key="1">
    <source>
        <dbReference type="EMBL" id="TFK74070.1"/>
    </source>
</evidence>
<proteinExistence type="predicted"/>
<dbReference type="EMBL" id="ML208271">
    <property type="protein sequence ID" value="TFK74070.1"/>
    <property type="molecule type" value="Genomic_DNA"/>
</dbReference>